<dbReference type="RefSeq" id="WP_215863659.1">
    <property type="nucleotide sequence ID" value="NZ_JABELD010000055.1"/>
</dbReference>
<dbReference type="EMBL" id="JABELD010000055">
    <property type="protein sequence ID" value="MBU2738688.1"/>
    <property type="molecule type" value="Genomic_DNA"/>
</dbReference>
<keyword evidence="2" id="KW-1185">Reference proteome</keyword>
<dbReference type="Proteomes" id="UP001197028">
    <property type="component" value="Unassembled WGS sequence"/>
</dbReference>
<evidence type="ECO:0000313" key="1">
    <source>
        <dbReference type="EMBL" id="MBU2738688.1"/>
    </source>
</evidence>
<proteinExistence type="predicted"/>
<comment type="caution">
    <text evidence="1">The sequence shown here is derived from an EMBL/GenBank/DDBJ whole genome shotgun (WGS) entry which is preliminary data.</text>
</comment>
<accession>A0ABS5ZPW8</accession>
<organism evidence="1 2">
    <name type="scientific">Acidithiobacillus concretivorus</name>
    <dbReference type="NCBI Taxonomy" id="3063952"/>
    <lineage>
        <taxon>Bacteria</taxon>
        <taxon>Pseudomonadati</taxon>
        <taxon>Pseudomonadota</taxon>
        <taxon>Acidithiobacillia</taxon>
        <taxon>Acidithiobacillales</taxon>
        <taxon>Acidithiobacillaceae</taxon>
        <taxon>Acidithiobacillus</taxon>
    </lineage>
</organism>
<evidence type="ECO:0000313" key="2">
    <source>
        <dbReference type="Proteomes" id="UP001197028"/>
    </source>
</evidence>
<name>A0ABS5ZPW8_9PROT</name>
<reference evidence="1 2" key="1">
    <citation type="journal article" date="2021" name="ISME J.">
        <title>Genomic evolution of the class Acidithiobacillia: deep-branching Proteobacteria living in extreme acidic conditions.</title>
        <authorList>
            <person name="Moya-Beltran A."/>
            <person name="Beard S."/>
            <person name="Rojas-Villalobos C."/>
            <person name="Issotta F."/>
            <person name="Gallardo Y."/>
            <person name="Ulloa R."/>
            <person name="Giaveno A."/>
            <person name="Degli Esposti M."/>
            <person name="Johnson D.B."/>
            <person name="Quatrini R."/>
        </authorList>
    </citation>
    <scope>NUCLEOTIDE SEQUENCE [LARGE SCALE GENOMIC DNA]</scope>
    <source>
        <strain evidence="1 2">ATCC 19703</strain>
    </source>
</reference>
<protein>
    <recommendedName>
        <fullName evidence="3">DUF1508 domain-containing protein</fullName>
    </recommendedName>
</protein>
<sequence>MKAHVSTASGKANIYQDETGVHLRIFETTGTVWEAGFFPAESYQDFSKAWESALSLAREIINPATANFGTRH</sequence>
<gene>
    <name evidence="1" type="ORF">HJG40_07800</name>
</gene>
<evidence type="ECO:0008006" key="3">
    <source>
        <dbReference type="Google" id="ProtNLM"/>
    </source>
</evidence>